<accession>A0A812M0L5</accession>
<gene>
    <name evidence="1" type="ORF">SNAT2548_LOCUS12957</name>
</gene>
<feature type="non-terminal residue" evidence="1">
    <location>
        <position position="1"/>
    </location>
</feature>
<protein>
    <recommendedName>
        <fullName evidence="3">RRM domain-containing protein</fullName>
    </recommendedName>
</protein>
<evidence type="ECO:0008006" key="3">
    <source>
        <dbReference type="Google" id="ProtNLM"/>
    </source>
</evidence>
<proteinExistence type="predicted"/>
<dbReference type="EMBL" id="CAJNDS010001313">
    <property type="protein sequence ID" value="CAE7255044.1"/>
    <property type="molecule type" value="Genomic_DNA"/>
</dbReference>
<dbReference type="Proteomes" id="UP000604046">
    <property type="component" value="Unassembled WGS sequence"/>
</dbReference>
<dbReference type="OrthoDB" id="10467235at2759"/>
<reference evidence="1" key="1">
    <citation type="submission" date="2021-02" db="EMBL/GenBank/DDBJ databases">
        <authorList>
            <person name="Dougan E. K."/>
            <person name="Rhodes N."/>
            <person name="Thang M."/>
            <person name="Chan C."/>
        </authorList>
    </citation>
    <scope>NUCLEOTIDE SEQUENCE</scope>
</reference>
<evidence type="ECO:0000313" key="1">
    <source>
        <dbReference type="EMBL" id="CAE7255044.1"/>
    </source>
</evidence>
<keyword evidence="2" id="KW-1185">Reference proteome</keyword>
<name>A0A812M0L5_9DINO</name>
<evidence type="ECO:0000313" key="2">
    <source>
        <dbReference type="Proteomes" id="UP000604046"/>
    </source>
</evidence>
<organism evidence="1 2">
    <name type="scientific">Symbiodinium natans</name>
    <dbReference type="NCBI Taxonomy" id="878477"/>
    <lineage>
        <taxon>Eukaryota</taxon>
        <taxon>Sar</taxon>
        <taxon>Alveolata</taxon>
        <taxon>Dinophyceae</taxon>
        <taxon>Suessiales</taxon>
        <taxon>Symbiodiniaceae</taxon>
        <taxon>Symbiodinium</taxon>
    </lineage>
</organism>
<comment type="caution">
    <text evidence="1">The sequence shown here is derived from an EMBL/GenBank/DDBJ whole genome shotgun (WGS) entry which is preliminary data.</text>
</comment>
<sequence>LGVHGELSLAETHVGGRIAFLRFASSEEASQARDAINLGSLRLGGQRPVLAGWARRDRWLS</sequence>
<dbReference type="AlphaFoldDB" id="A0A812M0L5"/>